<dbReference type="Proteomes" id="UP000479000">
    <property type="component" value="Unassembled WGS sequence"/>
</dbReference>
<accession>A0A6H5H016</accession>
<dbReference type="GO" id="GO:0005829">
    <property type="term" value="C:cytosol"/>
    <property type="evidence" value="ECO:0007669"/>
    <property type="project" value="GOC"/>
</dbReference>
<dbReference type="InterPro" id="IPR056913">
    <property type="entry name" value="TRAPPC10/Trs130_N"/>
</dbReference>
<dbReference type="AlphaFoldDB" id="A0A6H5H016"/>
<evidence type="ECO:0000259" key="2">
    <source>
        <dbReference type="Pfam" id="PF11817"/>
    </source>
</evidence>
<dbReference type="PANTHER" id="PTHR13251:SF3">
    <property type="entry name" value="TRAFFICKING PROTEIN PARTICLE COMPLEX SUBUNIT 10"/>
    <property type="match status" value="1"/>
</dbReference>
<dbReference type="EMBL" id="CADCXU010020496">
    <property type="protein sequence ID" value="CAB0008602.1"/>
    <property type="molecule type" value="Genomic_DNA"/>
</dbReference>
<dbReference type="InterPro" id="IPR021773">
    <property type="entry name" value="TPC11"/>
</dbReference>
<keyword evidence="5" id="KW-1185">Reference proteome</keyword>
<feature type="region of interest" description="Disordered" evidence="1">
    <location>
        <begin position="32"/>
        <end position="68"/>
    </location>
</feature>
<name>A0A6H5H016_9HEMI</name>
<evidence type="ECO:0000313" key="4">
    <source>
        <dbReference type="EMBL" id="CAB0008602.1"/>
    </source>
</evidence>
<dbReference type="GO" id="GO:0034498">
    <property type="term" value="P:early endosome to Golgi transport"/>
    <property type="evidence" value="ECO:0007669"/>
    <property type="project" value="TreeGrafter"/>
</dbReference>
<evidence type="ECO:0000313" key="5">
    <source>
        <dbReference type="Proteomes" id="UP000479000"/>
    </source>
</evidence>
<dbReference type="OrthoDB" id="10256906at2759"/>
<feature type="non-terminal residue" evidence="4">
    <location>
        <position position="669"/>
    </location>
</feature>
<organism evidence="4 5">
    <name type="scientific">Nesidiocoris tenuis</name>
    <dbReference type="NCBI Taxonomy" id="355587"/>
    <lineage>
        <taxon>Eukaryota</taxon>
        <taxon>Metazoa</taxon>
        <taxon>Ecdysozoa</taxon>
        <taxon>Arthropoda</taxon>
        <taxon>Hexapoda</taxon>
        <taxon>Insecta</taxon>
        <taxon>Pterygota</taxon>
        <taxon>Neoptera</taxon>
        <taxon>Paraneoptera</taxon>
        <taxon>Hemiptera</taxon>
        <taxon>Heteroptera</taxon>
        <taxon>Panheteroptera</taxon>
        <taxon>Cimicomorpha</taxon>
        <taxon>Miridae</taxon>
        <taxon>Dicyphina</taxon>
        <taxon>Nesidiocoris</taxon>
    </lineage>
</organism>
<evidence type="ECO:0000256" key="1">
    <source>
        <dbReference type="SAM" id="MobiDB-lite"/>
    </source>
</evidence>
<feature type="domain" description="TRAPPC10/Trs130 N-terminal" evidence="3">
    <location>
        <begin position="264"/>
        <end position="334"/>
    </location>
</feature>
<dbReference type="Pfam" id="PF23036">
    <property type="entry name" value="TRAPPC10_1st"/>
    <property type="match status" value="1"/>
</dbReference>
<dbReference type="Pfam" id="PF11817">
    <property type="entry name" value="Foie-gras_1"/>
    <property type="match status" value="1"/>
</dbReference>
<gene>
    <name evidence="4" type="ORF">NTEN_LOCUS13848</name>
</gene>
<dbReference type="SUPFAM" id="SSF48452">
    <property type="entry name" value="TPR-like"/>
    <property type="match status" value="1"/>
</dbReference>
<dbReference type="GO" id="GO:1990071">
    <property type="term" value="C:TRAPPII protein complex"/>
    <property type="evidence" value="ECO:0007669"/>
    <property type="project" value="InterPro"/>
</dbReference>
<dbReference type="InterPro" id="IPR011990">
    <property type="entry name" value="TPR-like_helical_dom_sf"/>
</dbReference>
<protein>
    <submittedName>
        <fullName evidence="4">Uncharacterized protein</fullName>
    </submittedName>
</protein>
<feature type="compositionally biased region" description="Polar residues" evidence="1">
    <location>
        <begin position="35"/>
        <end position="60"/>
    </location>
</feature>
<dbReference type="GO" id="GO:0006891">
    <property type="term" value="P:intra-Golgi vesicle-mediated transport"/>
    <property type="evidence" value="ECO:0007669"/>
    <property type="project" value="TreeGrafter"/>
</dbReference>
<feature type="domain" description="Trafficking protein particle complex subunit 11" evidence="2">
    <location>
        <begin position="382"/>
        <end position="534"/>
    </location>
</feature>
<dbReference type="Gene3D" id="1.25.40.10">
    <property type="entry name" value="Tetratricopeptide repeat domain"/>
    <property type="match status" value="1"/>
</dbReference>
<dbReference type="PANTHER" id="PTHR13251">
    <property type="entry name" value="EPILEPSY HOLOPROSENCEPHALY CANDIDATE 1/TMEM1"/>
    <property type="match status" value="1"/>
</dbReference>
<reference evidence="4 5" key="1">
    <citation type="submission" date="2020-02" db="EMBL/GenBank/DDBJ databases">
        <authorList>
            <person name="Ferguson B K."/>
        </authorList>
    </citation>
    <scope>NUCLEOTIDE SEQUENCE [LARGE SCALE GENOMIC DNA]</scope>
</reference>
<proteinExistence type="predicted"/>
<evidence type="ECO:0000259" key="3">
    <source>
        <dbReference type="Pfam" id="PF23036"/>
    </source>
</evidence>
<sequence length="669" mass="75132">MRAHSDDLVGIDIFLIFKISFRAATNSRNRRVNAPMNTVSMTTSGGEHQGEIQQQKTSSGKPKFSNPDLGNGEKDCTNFFYPFSDLIFISGRKPNIVKSVYIIILIRFVVRCYPSVGTDFVEGTGSESLFSPTFWPFLFPSRPDPVVSLDLPEDEGRRMRFQARTDSEKVNCEDGVGLGATMLQVHTDAVLRHFENLIFGENVEIRRELHFPENPRMADVQEIFIAHSDSTTLERRERGRASTRHSVYAKNSFASFPRNRETLTLSSCGKTPEWLAQFQSSLDSWDGLSITTGVILKERTRIQENKASLLQFRNYLFSRQCAMLLYSNKPSEVAERTLPYLHNCIRELSLLDVVMTPGASACWVFLSCLEILQTCENYKETAHVESYSKFTAGIWSYARQKLEELGRLCGLMPGQKQTSEQIHTSVQLFAGLIEESAKPVEKLKKALSCHEEFTKQYLELSELAMGTYKHIGRARSARSLGFDLAKFYWSIGDYATATSFLQNALHCYEQDGWKQLAASARLHLAESYLKLGDMLKTPWAHEEELISLQLQPALYAVLKLHSASANGKFLFVTVAGLSSQPIRVHDPAMTVVSPPGITIAPCNSSAKTITLYIVECKVEPGRGSEFCRVSTVCQLFIKVTRSTDCGSDSSLMYEVFAEHNMWAVCGKAL</sequence>
<dbReference type="InterPro" id="IPR045126">
    <property type="entry name" value="TRAPPC10/Trs130"/>
</dbReference>